<sequence>MAEWDTLIRQGRRADLLARLHGLVQEKNLLASLPEAPRAHLQAARVVADKQATAVAWEVRKIRAAIAHTGAPLILLKGAAYCMAALAAGRGRVFSDVDILVPRQRINHVEAALMLHGWVATQHDAYDQRYYRTWMHEIPPLLHIRRLSVIDVHHAILPETARLRPDPALLLAAAQPIADEPGVYTLAPADMVLHSASHLFCGEFGHGLRDLSDIDLLLREFGTVAGFWDGLVARAQSLDLARPLYYALHWATRLFATPVPPIVLREIDACARPSTPVKTLMNALLQRTLAPDHASCRDALSVPARALLYARAHWLRMPPHLLAYHLAHKALFPPRAATN</sequence>
<gene>
    <name evidence="1" type="ORF">TPL01_24760</name>
</gene>
<keyword evidence="2" id="KW-1185">Reference proteome</keyword>
<accession>A0A512LA26</accession>
<protein>
    <submittedName>
        <fullName evidence="1">Uncharacterized protein</fullName>
    </submittedName>
</protein>
<reference evidence="1 2" key="1">
    <citation type="submission" date="2019-07" db="EMBL/GenBank/DDBJ databases">
        <title>Whole genome shotgun sequence of Thiobacillus plumbophilus NBRC 107929.</title>
        <authorList>
            <person name="Hosoyama A."/>
            <person name="Uohara A."/>
            <person name="Ohji S."/>
            <person name="Ichikawa N."/>
        </authorList>
    </citation>
    <scope>NUCLEOTIDE SEQUENCE [LARGE SCALE GENOMIC DNA]</scope>
    <source>
        <strain evidence="1 2">NBRC 107929</strain>
    </source>
</reference>
<evidence type="ECO:0000313" key="1">
    <source>
        <dbReference type="EMBL" id="GEP31338.1"/>
    </source>
</evidence>
<dbReference type="AlphaFoldDB" id="A0A512LA26"/>
<name>A0A512LA26_9PROT</name>
<dbReference type="EMBL" id="BKAD01000028">
    <property type="protein sequence ID" value="GEP31338.1"/>
    <property type="molecule type" value="Genomic_DNA"/>
</dbReference>
<dbReference type="InterPro" id="IPR039498">
    <property type="entry name" value="NTP_transf_5"/>
</dbReference>
<proteinExistence type="predicted"/>
<evidence type="ECO:0000313" key="2">
    <source>
        <dbReference type="Proteomes" id="UP000321337"/>
    </source>
</evidence>
<organism evidence="1 2">
    <name type="scientific">Sulfuriferula plumbiphila</name>
    <dbReference type="NCBI Taxonomy" id="171865"/>
    <lineage>
        <taxon>Bacteria</taxon>
        <taxon>Pseudomonadati</taxon>
        <taxon>Pseudomonadota</taxon>
        <taxon>Betaproteobacteria</taxon>
        <taxon>Nitrosomonadales</taxon>
        <taxon>Sulfuricellaceae</taxon>
        <taxon>Sulfuriferula</taxon>
    </lineage>
</organism>
<comment type="caution">
    <text evidence="1">The sequence shown here is derived from an EMBL/GenBank/DDBJ whole genome shotgun (WGS) entry which is preliminary data.</text>
</comment>
<dbReference type="Proteomes" id="UP000321337">
    <property type="component" value="Unassembled WGS sequence"/>
</dbReference>
<dbReference type="Pfam" id="PF14907">
    <property type="entry name" value="NTP_transf_5"/>
    <property type="match status" value="1"/>
</dbReference>